<accession>A0A1G4ARU4</accession>
<keyword evidence="2" id="KW-1185">Reference proteome</keyword>
<proteinExistence type="predicted"/>
<dbReference type="GeneID" id="34565961"/>
<dbReference type="OrthoDB" id="10347704at2759"/>
<organism evidence="1 2">
    <name type="scientific">Colletotrichum orchidophilum</name>
    <dbReference type="NCBI Taxonomy" id="1209926"/>
    <lineage>
        <taxon>Eukaryota</taxon>
        <taxon>Fungi</taxon>
        <taxon>Dikarya</taxon>
        <taxon>Ascomycota</taxon>
        <taxon>Pezizomycotina</taxon>
        <taxon>Sordariomycetes</taxon>
        <taxon>Hypocreomycetidae</taxon>
        <taxon>Glomerellales</taxon>
        <taxon>Glomerellaceae</taxon>
        <taxon>Colletotrichum</taxon>
    </lineage>
</organism>
<gene>
    <name evidence="1" type="ORF">CORC01_12833</name>
</gene>
<name>A0A1G4ARU4_9PEZI</name>
<sequence>MQHTYIHFHATSFRMLPCHLSGANMSCATLRGGGQDKKHASSLVCAGRLRYRVAGLGPRLFTKVDHPAPSDAICPRGSGLCQVIVRSRSAGQVGPGGRVCLPT</sequence>
<dbReference type="AlphaFoldDB" id="A0A1G4ARU4"/>
<comment type="caution">
    <text evidence="1">The sequence shown here is derived from an EMBL/GenBank/DDBJ whole genome shotgun (WGS) entry which is preliminary data.</text>
</comment>
<protein>
    <submittedName>
        <fullName evidence="1">Uncharacterized protein</fullName>
    </submittedName>
</protein>
<dbReference type="Proteomes" id="UP000176998">
    <property type="component" value="Unassembled WGS sequence"/>
</dbReference>
<dbReference type="RefSeq" id="XP_022469052.1">
    <property type="nucleotide sequence ID" value="XM_022624451.1"/>
</dbReference>
<evidence type="ECO:0000313" key="1">
    <source>
        <dbReference type="EMBL" id="OHE91880.1"/>
    </source>
</evidence>
<reference evidence="1 2" key="1">
    <citation type="submission" date="2016-09" db="EMBL/GenBank/DDBJ databases">
        <authorList>
            <person name="Capua I."/>
            <person name="De Benedictis P."/>
            <person name="Joannis T."/>
            <person name="Lombin L.H."/>
            <person name="Cattoli G."/>
        </authorList>
    </citation>
    <scope>NUCLEOTIDE SEQUENCE [LARGE SCALE GENOMIC DNA]</scope>
    <source>
        <strain evidence="1 2">IMI 309357</strain>
    </source>
</reference>
<dbReference type="EMBL" id="MJBS01000167">
    <property type="protein sequence ID" value="OHE91880.1"/>
    <property type="molecule type" value="Genomic_DNA"/>
</dbReference>
<evidence type="ECO:0000313" key="2">
    <source>
        <dbReference type="Proteomes" id="UP000176998"/>
    </source>
</evidence>